<organism evidence="1 2">
    <name type="scientific">Knufia peltigerae</name>
    <dbReference type="NCBI Taxonomy" id="1002370"/>
    <lineage>
        <taxon>Eukaryota</taxon>
        <taxon>Fungi</taxon>
        <taxon>Dikarya</taxon>
        <taxon>Ascomycota</taxon>
        <taxon>Pezizomycotina</taxon>
        <taxon>Eurotiomycetes</taxon>
        <taxon>Chaetothyriomycetidae</taxon>
        <taxon>Chaetothyriales</taxon>
        <taxon>Trichomeriaceae</taxon>
        <taxon>Knufia</taxon>
    </lineage>
</organism>
<evidence type="ECO:0000313" key="2">
    <source>
        <dbReference type="Proteomes" id="UP001172681"/>
    </source>
</evidence>
<protein>
    <submittedName>
        <fullName evidence="1">Uncharacterized protein</fullName>
    </submittedName>
</protein>
<keyword evidence="2" id="KW-1185">Reference proteome</keyword>
<dbReference type="AlphaFoldDB" id="A0AA38X873"/>
<name>A0AA38X873_9EURO</name>
<dbReference type="Proteomes" id="UP001172681">
    <property type="component" value="Unassembled WGS sequence"/>
</dbReference>
<sequence>EIDSFADWVFGPNGFSELLVLAYGDFAFPDIHEDKNVLYCRNNVAQGEEGVQPTHFKILEPADEPLWDWVQGNMDALSACAYTALLRV</sequence>
<feature type="non-terminal residue" evidence="1">
    <location>
        <position position="1"/>
    </location>
</feature>
<evidence type="ECO:0000313" key="1">
    <source>
        <dbReference type="EMBL" id="KAJ9608569.1"/>
    </source>
</evidence>
<reference evidence="1" key="1">
    <citation type="submission" date="2022-10" db="EMBL/GenBank/DDBJ databases">
        <title>Culturing micro-colonial fungi from biological soil crusts in the Mojave desert and describing Neophaeococcomyces mojavensis, and introducing the new genera and species Taxawa tesnikishii.</title>
        <authorList>
            <person name="Kurbessoian T."/>
            <person name="Stajich J.E."/>
        </authorList>
    </citation>
    <scope>NUCLEOTIDE SEQUENCE</scope>
    <source>
        <strain evidence="1">TK_35</strain>
    </source>
</reference>
<gene>
    <name evidence="1" type="ORF">H2204_015683</name>
</gene>
<accession>A0AA38X873</accession>
<comment type="caution">
    <text evidence="1">The sequence shown here is derived from an EMBL/GenBank/DDBJ whole genome shotgun (WGS) entry which is preliminary data.</text>
</comment>
<dbReference type="EMBL" id="JAPDRN010000299">
    <property type="protein sequence ID" value="KAJ9608569.1"/>
    <property type="molecule type" value="Genomic_DNA"/>
</dbReference>
<proteinExistence type="predicted"/>